<dbReference type="EMBL" id="NCKW01016849">
    <property type="protein sequence ID" value="POM60593.1"/>
    <property type="molecule type" value="Genomic_DNA"/>
</dbReference>
<evidence type="ECO:0000313" key="3">
    <source>
        <dbReference type="Proteomes" id="UP000237271"/>
    </source>
</evidence>
<dbReference type="Proteomes" id="UP000237271">
    <property type="component" value="Unassembled WGS sequence"/>
</dbReference>
<proteinExistence type="predicted"/>
<dbReference type="Pfam" id="PF00856">
    <property type="entry name" value="SET"/>
    <property type="match status" value="1"/>
</dbReference>
<name>A0A2P4X4W6_9STRA</name>
<dbReference type="OrthoDB" id="97863at2759"/>
<evidence type="ECO:0000259" key="1">
    <source>
        <dbReference type="Pfam" id="PF00856"/>
    </source>
</evidence>
<dbReference type="InterPro" id="IPR046341">
    <property type="entry name" value="SET_dom_sf"/>
</dbReference>
<dbReference type="InterPro" id="IPR001214">
    <property type="entry name" value="SET_dom"/>
</dbReference>
<feature type="domain" description="SET" evidence="1">
    <location>
        <begin position="14"/>
        <end position="67"/>
    </location>
</feature>
<dbReference type="Gene3D" id="2.170.270.10">
    <property type="entry name" value="SET domain"/>
    <property type="match status" value="1"/>
</dbReference>
<sequence>MLLNEPSVTGKFVYIEALKCGTMTRFISHECDPNVAFIEMQNRTTVKVLVVMIKTVKAEPQQTVNYGKQIWFRCACDDCWENPSGEEE</sequence>
<protein>
    <recommendedName>
        <fullName evidence="1">SET domain-containing protein</fullName>
    </recommendedName>
</protein>
<organism evidence="2 3">
    <name type="scientific">Phytophthora palmivora</name>
    <dbReference type="NCBI Taxonomy" id="4796"/>
    <lineage>
        <taxon>Eukaryota</taxon>
        <taxon>Sar</taxon>
        <taxon>Stramenopiles</taxon>
        <taxon>Oomycota</taxon>
        <taxon>Peronosporomycetes</taxon>
        <taxon>Peronosporales</taxon>
        <taxon>Peronosporaceae</taxon>
        <taxon>Phytophthora</taxon>
    </lineage>
</organism>
<reference evidence="2 3" key="1">
    <citation type="journal article" date="2017" name="Genome Biol. Evol.">
        <title>Phytophthora megakarya and P. palmivora, closely related causal agents of cacao black pod rot, underwent increases in genome sizes and gene numbers by different mechanisms.</title>
        <authorList>
            <person name="Ali S.S."/>
            <person name="Shao J."/>
            <person name="Lary D.J."/>
            <person name="Kronmiller B."/>
            <person name="Shen D."/>
            <person name="Strem M.D."/>
            <person name="Amoako-Attah I."/>
            <person name="Akrofi A.Y."/>
            <person name="Begoude B.A."/>
            <person name="Ten Hoopen G.M."/>
            <person name="Coulibaly K."/>
            <person name="Kebe B.I."/>
            <person name="Melnick R.L."/>
            <person name="Guiltinan M.J."/>
            <person name="Tyler B.M."/>
            <person name="Meinhardt L.W."/>
            <person name="Bailey B.A."/>
        </authorList>
    </citation>
    <scope>NUCLEOTIDE SEQUENCE [LARGE SCALE GENOMIC DNA]</scope>
    <source>
        <strain evidence="3">sbr112.9</strain>
    </source>
</reference>
<dbReference type="SUPFAM" id="SSF82199">
    <property type="entry name" value="SET domain"/>
    <property type="match status" value="1"/>
</dbReference>
<gene>
    <name evidence="2" type="ORF">PHPALM_30538</name>
</gene>
<comment type="caution">
    <text evidence="2">The sequence shown here is derived from an EMBL/GenBank/DDBJ whole genome shotgun (WGS) entry which is preliminary data.</text>
</comment>
<accession>A0A2P4X4W6</accession>
<keyword evidence="3" id="KW-1185">Reference proteome</keyword>
<evidence type="ECO:0000313" key="2">
    <source>
        <dbReference type="EMBL" id="POM60593.1"/>
    </source>
</evidence>
<dbReference type="AlphaFoldDB" id="A0A2P4X4W6"/>